<dbReference type="GO" id="GO:0008270">
    <property type="term" value="F:zinc ion binding"/>
    <property type="evidence" value="ECO:0007669"/>
    <property type="project" value="UniProtKB-KW"/>
</dbReference>
<evidence type="ECO:0000259" key="3">
    <source>
        <dbReference type="PROSITE" id="PS50089"/>
    </source>
</evidence>
<feature type="repeat" description="ANK" evidence="1">
    <location>
        <begin position="808"/>
        <end position="831"/>
    </location>
</feature>
<feature type="repeat" description="ANK" evidence="1">
    <location>
        <begin position="501"/>
        <end position="533"/>
    </location>
</feature>
<dbReference type="Pfam" id="PF12796">
    <property type="entry name" value="Ank_2"/>
    <property type="match status" value="10"/>
</dbReference>
<feature type="domain" description="RING-type" evidence="3">
    <location>
        <begin position="1290"/>
        <end position="1325"/>
    </location>
</feature>
<accession>A0A4Z1T625</accession>
<proteinExistence type="predicted"/>
<evidence type="ECO:0000256" key="2">
    <source>
        <dbReference type="PROSITE-ProRule" id="PRU00175"/>
    </source>
</evidence>
<dbReference type="InterPro" id="IPR036770">
    <property type="entry name" value="Ankyrin_rpt-contain_sf"/>
</dbReference>
<evidence type="ECO:0000256" key="1">
    <source>
        <dbReference type="PROSITE-ProRule" id="PRU00023"/>
    </source>
</evidence>
<dbReference type="PANTHER" id="PTHR24120:SF4">
    <property type="entry name" value="GH07239P"/>
    <property type="match status" value="1"/>
</dbReference>
<dbReference type="Proteomes" id="UP000315496">
    <property type="component" value="Chromosome 3"/>
</dbReference>
<dbReference type="InterPro" id="IPR002110">
    <property type="entry name" value="Ankyrin_rpt"/>
</dbReference>
<evidence type="ECO:0000313" key="4">
    <source>
        <dbReference type="EMBL" id="TNJ27979.1"/>
    </source>
</evidence>
<protein>
    <submittedName>
        <fullName evidence="4">Ankyrin repeat protein 2</fullName>
    </submittedName>
</protein>
<dbReference type="InterPro" id="IPR013083">
    <property type="entry name" value="Znf_RING/FYVE/PHD"/>
</dbReference>
<organism evidence="4 5">
    <name type="scientific">Giardia muris</name>
    <dbReference type="NCBI Taxonomy" id="5742"/>
    <lineage>
        <taxon>Eukaryota</taxon>
        <taxon>Metamonada</taxon>
        <taxon>Diplomonadida</taxon>
        <taxon>Hexamitidae</taxon>
        <taxon>Giardiinae</taxon>
        <taxon>Giardia</taxon>
    </lineage>
</organism>
<dbReference type="Pfam" id="PF13920">
    <property type="entry name" value="zf-C3HC4_3"/>
    <property type="match status" value="1"/>
</dbReference>
<keyword evidence="2" id="KW-0863">Zinc-finger</keyword>
<name>A0A4Z1T625_GIAMU</name>
<dbReference type="OrthoDB" id="7696926at2759"/>
<dbReference type="PANTHER" id="PTHR24120">
    <property type="entry name" value="GH07239P"/>
    <property type="match status" value="1"/>
</dbReference>
<dbReference type="PROSITE" id="PS50089">
    <property type="entry name" value="ZF_RING_2"/>
    <property type="match status" value="1"/>
</dbReference>
<sequence length="1378" mass="151974">MKDTDIFDAIKNNDISTVLASIDDIWSTDGQGNTALEVALRSGRRECAKVLMAHAGGLPIDLDLLKELSCLTVAARAGCMDGIKHYLADPIFLDKDGCTELMMAVKNDHPECVELLRPTRQCFVDGSGQTALLHAIKHAHPKCVRSLLTEAWIPNVHGQLPMTIMQQMIRDDRYSEDFYKACVECNAILQKYSEYLQDLWDAVTALDHSEMMRALHTLHTFDGTQDSILMYAARAGKVDFVMHFLNELNVQNSEGWTALMYAASVGSVECCELLLAEANRQNALGQRACTIAAIGGHLNIVEMILEHLIKDMDPQPSCIELAQALGEQDCLRLLLSKQLPMSLKSLRALQPTVLMLASAAGFHDIVELHLSELGLKDRHGQTALMYAAAYGSVECAALLLDEAWEQDCLGQTALMKAAAQGKLGCIKLLFEKEGCMQDAQGTTALMLATSKCHTNCIRPLLQESGSQNKSGHTALMCAAALGYIDIVRILANTDCGHQNELGITALMFAAKKGHTEIVSLLVAKESMMQNKSGKTALAFAVKCGHLDCVKLLLNELSVQTREENSPLGIAHATGNIACLRILLQAEVGLRALDDDSLTNLMLFARVGRADYVAKYLQELGRHDSTGKTALIHATRHGHYECVLQLLDEISIVDSTGKDALTYAIETGHEDCAILIMTHNSGLDTTFVKEHTPLMLAATMGNYQAVKNYLHHARKKDGQGRTALSLAAERGHQKCAQLLLDEACQADYQGQTALMYAARKGRTKTVQVLLLEAGKSTEDGKTALMFAAEAGNVGCVKLLLSEARKQDDNGMTALMYAARSSHKDVVAVLVEHEQGVYDNKGRPALSYAIEFRHPEIVTRLLSEWTYKWSPQEQLDDRRWQKADLTPKEQARQKQCVAIINKYRVRLDALLNGLVDNESEKELTAKLRFINELDYSTATILQYAKRMNHTQSLKLLLAKEGSLDLPRDLLLEKSILMVASMSGNEECATSYLDELMWVDFEGKCALMYAIRYGHLEIVKLLIREATIVAKDGSTALSEALARDDDDFIIVVLQALCQIQPEEARAQNVTPLMLAAKLGQVECVQRYLRELGEQDTKGQTALMYAVLSCELESMRLLFDEAGAHDNDGMTALMLAATRGYAEGVELLRERECGLQTADGTTALMMAVIKRHLELLPVLSKELHMFDNGGNSCFTFAQKNDITMYQLLTLRSFLAFGVAGLSERLSGVYTTIEAQASRVPSDYLVEYHTLMDTMCSILLCEMEYSSVATGLGHDLEKLQKAFFEYLCPTSEGTCSVCLSQERTVLLLPCRHLILCTHCSSQLTFCPYCRQNIESTVEIEVPDHSDLENIGLNESPVSLGCLTFREDSGSLSASDSSDTESRD</sequence>
<dbReference type="InterPro" id="IPR001841">
    <property type="entry name" value="Znf_RING"/>
</dbReference>
<keyword evidence="1" id="KW-0040">ANK repeat</keyword>
<feature type="repeat" description="ANK" evidence="1">
    <location>
        <begin position="718"/>
        <end position="750"/>
    </location>
</feature>
<gene>
    <name evidence="4" type="ORF">GMRT_13508</name>
</gene>
<dbReference type="SUPFAM" id="SSF48403">
    <property type="entry name" value="Ankyrin repeat"/>
    <property type="match status" value="4"/>
</dbReference>
<dbReference type="Gene3D" id="3.30.40.10">
    <property type="entry name" value="Zinc/RING finger domain, C3HC4 (zinc finger)"/>
    <property type="match status" value="1"/>
</dbReference>
<keyword evidence="2" id="KW-0479">Metal-binding</keyword>
<feature type="repeat" description="ANK" evidence="1">
    <location>
        <begin position="748"/>
        <end position="781"/>
    </location>
</feature>
<dbReference type="PROSITE" id="PS50088">
    <property type="entry name" value="ANK_REPEAT"/>
    <property type="match status" value="6"/>
</dbReference>
<dbReference type="PROSITE" id="PS50297">
    <property type="entry name" value="ANK_REP_REGION"/>
    <property type="match status" value="4"/>
</dbReference>
<keyword evidence="2" id="KW-0862">Zinc</keyword>
<keyword evidence="5" id="KW-1185">Reference proteome</keyword>
<dbReference type="EMBL" id="VDLU01000003">
    <property type="protein sequence ID" value="TNJ27979.1"/>
    <property type="molecule type" value="Genomic_DNA"/>
</dbReference>
<dbReference type="VEuPathDB" id="GiardiaDB:GMRT_13508"/>
<reference evidence="4 5" key="1">
    <citation type="submission" date="2019-05" db="EMBL/GenBank/DDBJ databases">
        <title>The compact genome of Giardia muris reveals important steps in the evolution of intestinal protozoan parasites.</title>
        <authorList>
            <person name="Xu F."/>
            <person name="Jimenez-Gonzalez A."/>
            <person name="Einarsson E."/>
            <person name="Astvaldsson A."/>
            <person name="Peirasmaki D."/>
            <person name="Eckmann L."/>
            <person name="Andersson J.O."/>
            <person name="Svard S.G."/>
            <person name="Jerlstrom-Hultqvist J."/>
        </authorList>
    </citation>
    <scope>NUCLEOTIDE SEQUENCE [LARGE SCALE GENOMIC DNA]</scope>
    <source>
        <strain evidence="4 5">Roberts-Thomson</strain>
    </source>
</reference>
<dbReference type="SMART" id="SM00248">
    <property type="entry name" value="ANK"/>
    <property type="match status" value="29"/>
</dbReference>
<dbReference type="SUPFAM" id="SSF57850">
    <property type="entry name" value="RING/U-box"/>
    <property type="match status" value="1"/>
</dbReference>
<feature type="repeat" description="ANK" evidence="1">
    <location>
        <begin position="999"/>
        <end position="1021"/>
    </location>
</feature>
<dbReference type="Gene3D" id="1.25.40.20">
    <property type="entry name" value="Ankyrin repeat-containing domain"/>
    <property type="match status" value="9"/>
</dbReference>
<evidence type="ECO:0000313" key="5">
    <source>
        <dbReference type="Proteomes" id="UP000315496"/>
    </source>
</evidence>
<feature type="repeat" description="ANK" evidence="1">
    <location>
        <begin position="778"/>
        <end position="800"/>
    </location>
</feature>
<comment type="caution">
    <text evidence="4">The sequence shown here is derived from an EMBL/GenBank/DDBJ whole genome shotgun (WGS) entry which is preliminary data.</text>
</comment>